<name>A0A128A4F9_9ARCH</name>
<evidence type="ECO:0000313" key="2">
    <source>
        <dbReference type="Proteomes" id="UP000196239"/>
    </source>
</evidence>
<dbReference type="AlphaFoldDB" id="A0A128A4F9"/>
<evidence type="ECO:0000313" key="1">
    <source>
        <dbReference type="EMBL" id="CUR52230.1"/>
    </source>
</evidence>
<dbReference type="KEGG" id="ndv:NDEV_1465"/>
<dbReference type="EMBL" id="LN890280">
    <property type="protein sequence ID" value="CUR52230.1"/>
    <property type="molecule type" value="Genomic_DNA"/>
</dbReference>
<gene>
    <name evidence="1" type="ORF">NDEV_1465</name>
</gene>
<protein>
    <submittedName>
        <fullName evidence="1">Uncharacterized protein</fullName>
    </submittedName>
</protein>
<proteinExistence type="predicted"/>
<organism evidence="1 2">
    <name type="scientific">Nitrosotalea devaniterrae</name>
    <dbReference type="NCBI Taxonomy" id="1078905"/>
    <lineage>
        <taxon>Archaea</taxon>
        <taxon>Nitrososphaerota</taxon>
        <taxon>Nitrososphaeria</taxon>
        <taxon>Nitrosotaleales</taxon>
        <taxon>Nitrosotaleaceae</taxon>
        <taxon>Nitrosotalea</taxon>
    </lineage>
</organism>
<dbReference type="Proteomes" id="UP000196239">
    <property type="component" value="Chromosome 1"/>
</dbReference>
<sequence>MTEITEKESDLIIECQVRRFTTEEALAYLAKNGITMSDRTYRRHKNEIEDKFEERISEAADIGRVQQLVLGIDTLKQVEKEKWNLFSSTQNDVLKERILESIIKTQERFTDYYTKVALRAMAVKSKIAERKKAREASIVESSKQGSLTN</sequence>
<reference evidence="2" key="1">
    <citation type="submission" date="2015-10" db="EMBL/GenBank/DDBJ databases">
        <authorList>
            <person name="Lehtovirta-Morley L.E."/>
            <person name="Vieille C."/>
        </authorList>
    </citation>
    <scope>NUCLEOTIDE SEQUENCE [LARGE SCALE GENOMIC DNA]</scope>
</reference>
<keyword evidence="2" id="KW-1185">Reference proteome</keyword>
<accession>A0A128A4F9</accession>